<evidence type="ECO:0000313" key="2">
    <source>
        <dbReference type="Proteomes" id="UP000190166"/>
    </source>
</evidence>
<proteinExistence type="predicted"/>
<protein>
    <submittedName>
        <fullName evidence="1">Uncharacterized protein</fullName>
    </submittedName>
</protein>
<dbReference type="EMBL" id="FUZZ01000004">
    <property type="protein sequence ID" value="SKD09052.1"/>
    <property type="molecule type" value="Genomic_DNA"/>
</dbReference>
<accession>A0A1T5P8P7</accession>
<dbReference type="AlphaFoldDB" id="A0A1T5P8P7"/>
<reference evidence="1 2" key="1">
    <citation type="submission" date="2017-02" db="EMBL/GenBank/DDBJ databases">
        <authorList>
            <person name="Peterson S.W."/>
        </authorList>
    </citation>
    <scope>NUCLEOTIDE SEQUENCE [LARGE SCALE GENOMIC DNA]</scope>
    <source>
        <strain evidence="1 2">DSM 18108</strain>
    </source>
</reference>
<keyword evidence="2" id="KW-1185">Reference proteome</keyword>
<sequence length="212" mass="23525">MTLALELCSSASFAQKFLENNESYYSTGYYYLPDSTKISGLIKYTFLQPGYFRFKESLTAKAVTITADECIGFHEDGDKADFETLSNVKIPAGLTNRKLSKCFAELRIAGNLNLYLVYFEKSKPGFSTAVAPGISVGTSSVAGGPPRVATSRYMLKKKNSDVVQEVPKKAKQFRKEIAAFLSDKPGIVDFINSHDYTDDEIEMVVQAYNHSK</sequence>
<dbReference type="Proteomes" id="UP000190166">
    <property type="component" value="Unassembled WGS sequence"/>
</dbReference>
<gene>
    <name evidence="1" type="ORF">SAMN05660461_4930</name>
</gene>
<organism evidence="1 2">
    <name type="scientific">Chitinophaga ginsengisegetis</name>
    <dbReference type="NCBI Taxonomy" id="393003"/>
    <lineage>
        <taxon>Bacteria</taxon>
        <taxon>Pseudomonadati</taxon>
        <taxon>Bacteroidota</taxon>
        <taxon>Chitinophagia</taxon>
        <taxon>Chitinophagales</taxon>
        <taxon>Chitinophagaceae</taxon>
        <taxon>Chitinophaga</taxon>
    </lineage>
</organism>
<name>A0A1T5P8P7_9BACT</name>
<evidence type="ECO:0000313" key="1">
    <source>
        <dbReference type="EMBL" id="SKD09052.1"/>
    </source>
</evidence>